<dbReference type="InterPro" id="IPR003099">
    <property type="entry name" value="Prephen_DH"/>
</dbReference>
<dbReference type="InterPro" id="IPR008927">
    <property type="entry name" value="6-PGluconate_DH-like_C_sf"/>
</dbReference>
<comment type="pathway">
    <text evidence="3">Amino-acid biosynthesis.</text>
</comment>
<proteinExistence type="inferred from homology"/>
<evidence type="ECO:0000256" key="3">
    <source>
        <dbReference type="ARBA" id="ARBA00029440"/>
    </source>
</evidence>
<evidence type="ECO:0000313" key="6">
    <source>
        <dbReference type="Proteomes" id="UP000461880"/>
    </source>
</evidence>
<keyword evidence="6" id="KW-1185">Reference proteome</keyword>
<dbReference type="CDD" id="cd02440">
    <property type="entry name" value="AdoMet_MTases"/>
    <property type="match status" value="1"/>
</dbReference>
<feature type="domain" description="Prephenate/arogenate dehydrogenase" evidence="4">
    <location>
        <begin position="6"/>
        <end position="281"/>
    </location>
</feature>
<accession>A0A7X2NRW5</accession>
<evidence type="ECO:0000259" key="4">
    <source>
        <dbReference type="PROSITE" id="PS51176"/>
    </source>
</evidence>
<dbReference type="PROSITE" id="PS51176">
    <property type="entry name" value="PDH_ADH"/>
    <property type="match status" value="1"/>
</dbReference>
<dbReference type="Proteomes" id="UP000461880">
    <property type="component" value="Unassembled WGS sequence"/>
</dbReference>
<dbReference type="SUPFAM" id="SSF51735">
    <property type="entry name" value="NAD(P)-binding Rossmann-fold domains"/>
    <property type="match status" value="1"/>
</dbReference>
<dbReference type="GO" id="GO:0070403">
    <property type="term" value="F:NAD+ binding"/>
    <property type="evidence" value="ECO:0007669"/>
    <property type="project" value="InterPro"/>
</dbReference>
<dbReference type="GO" id="GO:0004665">
    <property type="term" value="F:prephenate dehydrogenase (NADP+) activity"/>
    <property type="evidence" value="ECO:0007669"/>
    <property type="project" value="InterPro"/>
</dbReference>
<dbReference type="Gene3D" id="3.40.50.720">
    <property type="entry name" value="NAD(P)-binding Rossmann-like Domain"/>
    <property type="match status" value="1"/>
</dbReference>
<dbReference type="GO" id="GO:0008977">
    <property type="term" value="F:prephenate dehydrogenase (NAD+) activity"/>
    <property type="evidence" value="ECO:0007669"/>
    <property type="project" value="InterPro"/>
</dbReference>
<gene>
    <name evidence="5" type="ORF">FYJ51_03435</name>
</gene>
<dbReference type="Pfam" id="PF02153">
    <property type="entry name" value="PDH_N"/>
    <property type="match status" value="1"/>
</dbReference>
<dbReference type="EMBL" id="VUMN01000005">
    <property type="protein sequence ID" value="MSS57953.1"/>
    <property type="molecule type" value="Genomic_DNA"/>
</dbReference>
<dbReference type="PANTHER" id="PTHR21363:SF0">
    <property type="entry name" value="PREPHENATE DEHYDROGENASE [NADP(+)]"/>
    <property type="match status" value="1"/>
</dbReference>
<reference evidence="5 6" key="1">
    <citation type="submission" date="2019-08" db="EMBL/GenBank/DDBJ databases">
        <title>In-depth cultivation of the pig gut microbiome towards novel bacterial diversity and tailored functional studies.</title>
        <authorList>
            <person name="Wylensek D."/>
            <person name="Hitch T.C.A."/>
            <person name="Clavel T."/>
        </authorList>
    </citation>
    <scope>NUCLEOTIDE SEQUENCE [LARGE SCALE GENOMIC DNA]</scope>
    <source>
        <strain evidence="5 6">Oil+RF-744-GAM-WT-6</strain>
    </source>
</reference>
<dbReference type="InterPro" id="IPR036291">
    <property type="entry name" value="NAD(P)-bd_dom_sf"/>
</dbReference>
<dbReference type="RefSeq" id="WP_154503236.1">
    <property type="nucleotide sequence ID" value="NZ_VUMN01000005.1"/>
</dbReference>
<dbReference type="PANTHER" id="PTHR21363">
    <property type="entry name" value="PREPHENATE DEHYDROGENASE"/>
    <property type="match status" value="1"/>
</dbReference>
<comment type="similarity">
    <text evidence="1">Belongs to the prephenate/arogenate dehydrogenase family.</text>
</comment>
<dbReference type="Pfam" id="PF20463">
    <property type="entry name" value="PDH_C"/>
    <property type="match status" value="1"/>
</dbReference>
<dbReference type="Gene3D" id="1.10.3660.10">
    <property type="entry name" value="6-phosphogluconate dehydrogenase C-terminal like domain"/>
    <property type="match status" value="1"/>
</dbReference>
<comment type="caution">
    <text evidence="5">The sequence shown here is derived from an EMBL/GenBank/DDBJ whole genome shotgun (WGS) entry which is preliminary data.</text>
</comment>
<dbReference type="InterPro" id="IPR046826">
    <property type="entry name" value="PDH_N"/>
</dbReference>
<dbReference type="InterPro" id="IPR046825">
    <property type="entry name" value="PDH_C"/>
</dbReference>
<evidence type="ECO:0000313" key="5">
    <source>
        <dbReference type="EMBL" id="MSS57953.1"/>
    </source>
</evidence>
<dbReference type="InterPro" id="IPR050812">
    <property type="entry name" value="Preph/Arog_dehydrog"/>
</dbReference>
<protein>
    <submittedName>
        <fullName evidence="5">Prephenate dehydrogenase</fullName>
    </submittedName>
</protein>
<dbReference type="GO" id="GO:0006571">
    <property type="term" value="P:tyrosine biosynthetic process"/>
    <property type="evidence" value="ECO:0007669"/>
    <property type="project" value="InterPro"/>
</dbReference>
<sequence length="281" mass="32159">MITQNTVITIVGLGLLGGSYAEGLAREGYRVRGIDADPEAVAYARKKEWIEEGSTDPSLVRGSDLVIFALYPHVFVSWIKEHQQELKPGCLITDVTGVKRKVIEAVNRILRKDVEYFACHPMAGREFRGIAYSDANRFRQANFLIVPTKENTESAIETAKQLAEILQFHHIAVLSPEEHDQMIGYLSQLTHVIAVCLMNANDSTHLAQYTGDSFRDLTRIAKINENMWPELFILNKDYLIAEIDAFERELQMFRKMIDEEDTEGMKQKMIQSTERRKCFDR</sequence>
<name>A0A7X2NRW5_9FIRM</name>
<evidence type="ECO:0000256" key="1">
    <source>
        <dbReference type="ARBA" id="ARBA00007964"/>
    </source>
</evidence>
<organism evidence="5 6">
    <name type="scientific">Stecheria intestinalis</name>
    <dbReference type="NCBI Taxonomy" id="2606630"/>
    <lineage>
        <taxon>Bacteria</taxon>
        <taxon>Bacillati</taxon>
        <taxon>Bacillota</taxon>
        <taxon>Erysipelotrichia</taxon>
        <taxon>Erysipelotrichales</taxon>
        <taxon>Erysipelotrichaceae</taxon>
        <taxon>Stecheria</taxon>
    </lineage>
</organism>
<evidence type="ECO:0000256" key="2">
    <source>
        <dbReference type="ARBA" id="ARBA00023002"/>
    </source>
</evidence>
<keyword evidence="2" id="KW-0560">Oxidoreductase</keyword>
<dbReference type="AlphaFoldDB" id="A0A7X2NRW5"/>
<dbReference type="SUPFAM" id="SSF48179">
    <property type="entry name" value="6-phosphogluconate dehydrogenase C-terminal domain-like"/>
    <property type="match status" value="1"/>
</dbReference>